<accession>A0A1M7BJ96</accession>
<dbReference type="STRING" id="1423959.SAMN05444407_104414"/>
<dbReference type="InterPro" id="IPR002347">
    <property type="entry name" value="SDR_fam"/>
</dbReference>
<dbReference type="InterPro" id="IPR057326">
    <property type="entry name" value="KR_dom"/>
</dbReference>
<dbReference type="PRINTS" id="PR00081">
    <property type="entry name" value="GDHRDH"/>
</dbReference>
<organism evidence="5 6">
    <name type="scientific">Chryseobacterium contaminans</name>
    <dbReference type="NCBI Taxonomy" id="1423959"/>
    <lineage>
        <taxon>Bacteria</taxon>
        <taxon>Pseudomonadati</taxon>
        <taxon>Bacteroidota</taxon>
        <taxon>Flavobacteriia</taxon>
        <taxon>Flavobacteriales</taxon>
        <taxon>Weeksellaceae</taxon>
        <taxon>Chryseobacterium group</taxon>
        <taxon>Chryseobacterium</taxon>
    </lineage>
</organism>
<evidence type="ECO:0000256" key="1">
    <source>
        <dbReference type="ARBA" id="ARBA00006484"/>
    </source>
</evidence>
<name>A0A1M7BJ96_9FLAO</name>
<feature type="domain" description="Ketoreductase" evidence="4">
    <location>
        <begin position="14"/>
        <end position="191"/>
    </location>
</feature>
<dbReference type="PROSITE" id="PS00061">
    <property type="entry name" value="ADH_SHORT"/>
    <property type="match status" value="1"/>
</dbReference>
<dbReference type="GO" id="GO:0016491">
    <property type="term" value="F:oxidoreductase activity"/>
    <property type="evidence" value="ECO:0007669"/>
    <property type="project" value="UniProtKB-KW"/>
</dbReference>
<dbReference type="PANTHER" id="PTHR44196">
    <property type="entry name" value="DEHYDROGENASE/REDUCTASE SDR FAMILY MEMBER 7B"/>
    <property type="match status" value="1"/>
</dbReference>
<dbReference type="CDD" id="cd05233">
    <property type="entry name" value="SDR_c"/>
    <property type="match status" value="1"/>
</dbReference>
<dbReference type="PANTHER" id="PTHR44196:SF1">
    <property type="entry name" value="DEHYDROGENASE_REDUCTASE SDR FAMILY MEMBER 7B"/>
    <property type="match status" value="1"/>
</dbReference>
<evidence type="ECO:0000259" key="4">
    <source>
        <dbReference type="SMART" id="SM00822"/>
    </source>
</evidence>
<comment type="similarity">
    <text evidence="1 3">Belongs to the short-chain dehydrogenases/reductases (SDR) family.</text>
</comment>
<protein>
    <submittedName>
        <fullName evidence="5">3-oxoacyl-[acyl-carrier protein] reductase</fullName>
    </submittedName>
</protein>
<evidence type="ECO:0000313" key="5">
    <source>
        <dbReference type="EMBL" id="SHL55021.1"/>
    </source>
</evidence>
<dbReference type="PIRSF" id="PIRSF000126">
    <property type="entry name" value="11-beta-HSD1"/>
    <property type="match status" value="1"/>
</dbReference>
<dbReference type="SMART" id="SM00822">
    <property type="entry name" value="PKS_KR"/>
    <property type="match status" value="1"/>
</dbReference>
<dbReference type="Pfam" id="PF00106">
    <property type="entry name" value="adh_short"/>
    <property type="match status" value="1"/>
</dbReference>
<gene>
    <name evidence="5" type="ORF">SAMN05444407_104414</name>
</gene>
<evidence type="ECO:0000256" key="3">
    <source>
        <dbReference type="RuleBase" id="RU000363"/>
    </source>
</evidence>
<sequence length="245" mass="26080">MSYEKYYTMNINGKNAIVTGGGRGLGKAVALALANEGVNVAITGRNEENLKNTVEEIQKLGVKSAYAIFSIDDEAAVKAGIETLATQLGGVDILVNNAGIGDFGTIEEMPSETWEQVIKTNLFGVYYAAKAVHPFMKAKGEGDIVNVASTAGLKGGPNMSAYAASKAAVVSLSQSMMAEWRKQNIRVITLTPSTIASDMSIQGGLTDGNPEKVLQPEDFAEWVRDILKMNRRALIANGSIFSTNP</sequence>
<reference evidence="5 6" key="1">
    <citation type="submission" date="2016-11" db="EMBL/GenBank/DDBJ databases">
        <authorList>
            <person name="Jaros S."/>
            <person name="Januszkiewicz K."/>
            <person name="Wedrychowicz H."/>
        </authorList>
    </citation>
    <scope>NUCLEOTIDE SEQUENCE [LARGE SCALE GENOMIC DNA]</scope>
    <source>
        <strain evidence="5 6">DSM 27621</strain>
    </source>
</reference>
<evidence type="ECO:0000313" key="6">
    <source>
        <dbReference type="Proteomes" id="UP000184069"/>
    </source>
</evidence>
<dbReference type="NCBIfam" id="NF005806">
    <property type="entry name" value="PRK07666.1"/>
    <property type="match status" value="1"/>
</dbReference>
<dbReference type="InterPro" id="IPR020904">
    <property type="entry name" value="Sc_DH/Rdtase_CS"/>
</dbReference>
<dbReference type="SUPFAM" id="SSF51735">
    <property type="entry name" value="NAD(P)-binding Rossmann-fold domains"/>
    <property type="match status" value="1"/>
</dbReference>
<dbReference type="InterPro" id="IPR036291">
    <property type="entry name" value="NAD(P)-bd_dom_sf"/>
</dbReference>
<keyword evidence="2" id="KW-0560">Oxidoreductase</keyword>
<dbReference type="Gene3D" id="3.40.50.720">
    <property type="entry name" value="NAD(P)-binding Rossmann-like Domain"/>
    <property type="match status" value="1"/>
</dbReference>
<dbReference type="PRINTS" id="PR00080">
    <property type="entry name" value="SDRFAMILY"/>
</dbReference>
<dbReference type="FunFam" id="3.40.50.720:FF:000084">
    <property type="entry name" value="Short-chain dehydrogenase reductase"/>
    <property type="match status" value="1"/>
</dbReference>
<dbReference type="AlphaFoldDB" id="A0A1M7BJ96"/>
<dbReference type="EMBL" id="FRBM01000004">
    <property type="protein sequence ID" value="SHL55021.1"/>
    <property type="molecule type" value="Genomic_DNA"/>
</dbReference>
<dbReference type="Proteomes" id="UP000184069">
    <property type="component" value="Unassembled WGS sequence"/>
</dbReference>
<proteinExistence type="inferred from homology"/>
<evidence type="ECO:0000256" key="2">
    <source>
        <dbReference type="ARBA" id="ARBA00023002"/>
    </source>
</evidence>
<dbReference type="GO" id="GO:0016020">
    <property type="term" value="C:membrane"/>
    <property type="evidence" value="ECO:0007669"/>
    <property type="project" value="TreeGrafter"/>
</dbReference>